<keyword evidence="3" id="KW-0067">ATP-binding</keyword>
<organism evidence="5 6">
    <name type="scientific">Ruminococcus albus (strain ATCC 27210 / DSM 20455 / JCM 14654 / NCDO 2250 / 7)</name>
    <dbReference type="NCBI Taxonomy" id="697329"/>
    <lineage>
        <taxon>Bacteria</taxon>
        <taxon>Bacillati</taxon>
        <taxon>Bacillota</taxon>
        <taxon>Clostridia</taxon>
        <taxon>Eubacteriales</taxon>
        <taxon>Oscillospiraceae</taxon>
        <taxon>Ruminococcus</taxon>
    </lineage>
</organism>
<evidence type="ECO:0000259" key="4">
    <source>
        <dbReference type="PROSITE" id="PS50893"/>
    </source>
</evidence>
<evidence type="ECO:0000256" key="1">
    <source>
        <dbReference type="ARBA" id="ARBA00022448"/>
    </source>
</evidence>
<dbReference type="OrthoDB" id="9804819at2"/>
<dbReference type="Gene3D" id="3.40.50.300">
    <property type="entry name" value="P-loop containing nucleotide triphosphate hydrolases"/>
    <property type="match status" value="1"/>
</dbReference>
<evidence type="ECO:0000313" key="6">
    <source>
        <dbReference type="Proteomes" id="UP000006919"/>
    </source>
</evidence>
<sequence>MADLLQLAELKAWYDPEKQVLKGLDLILEEHSVIGLIGLNGAGKTTLMNVLCGLHTGFSSNELKFSGKNFSFKDKEFKEQRYIVFSEDESFGYFSFDEYIAYVFGCYNKKPDKTYIDELVEKFGFGDYRSTFIKDLSLGNRRKVYLITGFALKLPLLLLDEPVNGLDFNSTEALYDLIAGYKKFGTVLFSSHILESVTLTSDKVLVLENGIIARTYSGSDITTENIRDSLEKASVVKDV</sequence>
<dbReference type="InterPro" id="IPR003439">
    <property type="entry name" value="ABC_transporter-like_ATP-bd"/>
</dbReference>
<dbReference type="SMART" id="SM00382">
    <property type="entry name" value="AAA"/>
    <property type="match status" value="1"/>
</dbReference>
<evidence type="ECO:0000256" key="2">
    <source>
        <dbReference type="ARBA" id="ARBA00022741"/>
    </source>
</evidence>
<dbReference type="SUPFAM" id="SSF52540">
    <property type="entry name" value="P-loop containing nucleoside triphosphate hydrolases"/>
    <property type="match status" value="1"/>
</dbReference>
<evidence type="ECO:0000256" key="3">
    <source>
        <dbReference type="ARBA" id="ARBA00022840"/>
    </source>
</evidence>
<evidence type="ECO:0000313" key="5">
    <source>
        <dbReference type="EMBL" id="ADU21673.1"/>
    </source>
</evidence>
<dbReference type="STRING" id="697329.Rumal_1153"/>
<dbReference type="GO" id="GO:0005524">
    <property type="term" value="F:ATP binding"/>
    <property type="evidence" value="ECO:0007669"/>
    <property type="project" value="UniProtKB-KW"/>
</dbReference>
<protein>
    <submittedName>
        <fullName evidence="5">ABC transporter related protein</fullName>
    </submittedName>
</protein>
<dbReference type="EMBL" id="CP002403">
    <property type="protein sequence ID" value="ADU21673.1"/>
    <property type="molecule type" value="Genomic_DNA"/>
</dbReference>
<keyword evidence="1" id="KW-0813">Transport</keyword>
<dbReference type="InterPro" id="IPR003593">
    <property type="entry name" value="AAA+_ATPase"/>
</dbReference>
<reference evidence="5 6" key="1">
    <citation type="journal article" date="2011" name="J. Bacteriol.">
        <title>Complete genome of the cellulolytic ruminal bacterium Ruminococcus albus 7.</title>
        <authorList>
            <person name="Suen G."/>
            <person name="Stevenson D.M."/>
            <person name="Bruce D.C."/>
            <person name="Chertkov O."/>
            <person name="Copeland A."/>
            <person name="Cheng J.F."/>
            <person name="Detter C."/>
            <person name="Detter J.C."/>
            <person name="Goodwin L.A."/>
            <person name="Han C.S."/>
            <person name="Hauser L.J."/>
            <person name="Ivanova N.N."/>
            <person name="Kyrpides N.C."/>
            <person name="Land M.L."/>
            <person name="Lapidus A."/>
            <person name="Lucas S."/>
            <person name="Ovchinnikova G."/>
            <person name="Pitluck S."/>
            <person name="Tapia R."/>
            <person name="Woyke T."/>
            <person name="Boyum J."/>
            <person name="Mead D."/>
            <person name="Weimer P.J."/>
        </authorList>
    </citation>
    <scope>NUCLEOTIDE SEQUENCE [LARGE SCALE GENOMIC DNA]</scope>
    <source>
        <strain evidence="6">ATCC 27210 / DSM 20455 / JCM 14654 / NCDO 2250 / 7</strain>
    </source>
</reference>
<dbReference type="RefSeq" id="WP_013497846.1">
    <property type="nucleotide sequence ID" value="NC_014833.1"/>
</dbReference>
<dbReference type="KEGG" id="ral:Rumal_1153"/>
<dbReference type="PROSITE" id="PS50893">
    <property type="entry name" value="ABC_TRANSPORTER_2"/>
    <property type="match status" value="1"/>
</dbReference>
<name>E6UD68_RUMA7</name>
<dbReference type="PANTHER" id="PTHR42939">
    <property type="entry name" value="ABC TRANSPORTER ATP-BINDING PROTEIN ALBC-RELATED"/>
    <property type="match status" value="1"/>
</dbReference>
<dbReference type="GO" id="GO:0016887">
    <property type="term" value="F:ATP hydrolysis activity"/>
    <property type="evidence" value="ECO:0007669"/>
    <property type="project" value="InterPro"/>
</dbReference>
<proteinExistence type="predicted"/>
<dbReference type="Pfam" id="PF00005">
    <property type="entry name" value="ABC_tran"/>
    <property type="match status" value="1"/>
</dbReference>
<keyword evidence="2" id="KW-0547">Nucleotide-binding</keyword>
<gene>
    <name evidence="5" type="ordered locus">Rumal_1153</name>
</gene>
<dbReference type="Proteomes" id="UP000006919">
    <property type="component" value="Chromosome"/>
</dbReference>
<dbReference type="PANTHER" id="PTHR42939:SF1">
    <property type="entry name" value="ABC TRANSPORTER ATP-BINDING PROTEIN ALBC-RELATED"/>
    <property type="match status" value="1"/>
</dbReference>
<feature type="domain" description="ABC transporter" evidence="4">
    <location>
        <begin position="5"/>
        <end position="234"/>
    </location>
</feature>
<dbReference type="AlphaFoldDB" id="E6UD68"/>
<dbReference type="HOGENOM" id="CLU_000604_1_2_9"/>
<accession>E6UD68</accession>
<dbReference type="eggNOG" id="COG1131">
    <property type="taxonomic scope" value="Bacteria"/>
</dbReference>
<dbReference type="InterPro" id="IPR051782">
    <property type="entry name" value="ABC_Transporter_VariousFunc"/>
</dbReference>
<dbReference type="InterPro" id="IPR027417">
    <property type="entry name" value="P-loop_NTPase"/>
</dbReference>